<dbReference type="PROSITE" id="PS00070">
    <property type="entry name" value="ALDEHYDE_DEHYDR_CYS"/>
    <property type="match status" value="1"/>
</dbReference>
<evidence type="ECO:0000259" key="8">
    <source>
        <dbReference type="Pfam" id="PF00171"/>
    </source>
</evidence>
<keyword evidence="10" id="KW-1185">Reference proteome</keyword>
<comment type="caution">
    <text evidence="9">The sequence shown here is derived from an EMBL/GenBank/DDBJ whole genome shotgun (WGS) entry which is preliminary data.</text>
</comment>
<dbReference type="InterPro" id="IPR016160">
    <property type="entry name" value="Ald_DH_CS_CYS"/>
</dbReference>
<protein>
    <recommendedName>
        <fullName evidence="2 7">L-glutamate gamma-semialdehyde dehydrogenase</fullName>
        <ecNumber evidence="2 7">1.2.1.88</ecNumber>
    </recommendedName>
</protein>
<dbReference type="CDD" id="cd07124">
    <property type="entry name" value="ALDH_PutA-P5CDH-RocA"/>
    <property type="match status" value="1"/>
</dbReference>
<dbReference type="Gene3D" id="3.40.309.10">
    <property type="entry name" value="Aldehyde Dehydrogenase, Chain A, domain 2"/>
    <property type="match status" value="1"/>
</dbReference>
<dbReference type="GO" id="GO:0010133">
    <property type="term" value="P:L-proline catabolic process to L-glutamate"/>
    <property type="evidence" value="ECO:0007669"/>
    <property type="project" value="TreeGrafter"/>
</dbReference>
<dbReference type="FunFam" id="3.40.605.10:FF:000045">
    <property type="entry name" value="1-pyrroline-5-carboxylate dehydrogenase 1"/>
    <property type="match status" value="1"/>
</dbReference>
<evidence type="ECO:0000256" key="2">
    <source>
        <dbReference type="ARBA" id="ARBA00012884"/>
    </source>
</evidence>
<dbReference type="Gene3D" id="3.40.605.10">
    <property type="entry name" value="Aldehyde Dehydrogenase, Chain A, domain 1"/>
    <property type="match status" value="1"/>
</dbReference>
<dbReference type="InterPro" id="IPR050485">
    <property type="entry name" value="Proline_metab_enzyme"/>
</dbReference>
<dbReference type="InterPro" id="IPR015590">
    <property type="entry name" value="Aldehyde_DH_dom"/>
</dbReference>
<dbReference type="GO" id="GO:0003842">
    <property type="term" value="F:L-glutamate gamma-semialdehyde dehydrogenase activity"/>
    <property type="evidence" value="ECO:0007669"/>
    <property type="project" value="UniProtKB-UniRule"/>
</dbReference>
<dbReference type="Proteomes" id="UP000241639">
    <property type="component" value="Unassembled WGS sequence"/>
</dbReference>
<keyword evidence="3" id="KW-0560">Oxidoreductase</keyword>
<dbReference type="OrthoDB" id="9762913at2"/>
<proteinExistence type="inferred from homology"/>
<evidence type="ECO:0000256" key="5">
    <source>
        <dbReference type="ARBA" id="ARBA00048142"/>
    </source>
</evidence>
<keyword evidence="4" id="KW-0520">NAD</keyword>
<feature type="domain" description="Aldehyde dehydrogenase" evidence="8">
    <location>
        <begin position="50"/>
        <end position="511"/>
    </location>
</feature>
<dbReference type="NCBIfam" id="TIGR01237">
    <property type="entry name" value="D1pyr5carbox2"/>
    <property type="match status" value="1"/>
</dbReference>
<dbReference type="SUPFAM" id="SSF53720">
    <property type="entry name" value="ALDH-like"/>
    <property type="match status" value="1"/>
</dbReference>
<reference evidence="9 10" key="1">
    <citation type="submission" date="2018-04" db="EMBL/GenBank/DDBJ databases">
        <title>Genomic Encyclopedia of Archaeal and Bacterial Type Strains, Phase II (KMG-II): from individual species to whole genera.</title>
        <authorList>
            <person name="Goeker M."/>
        </authorList>
    </citation>
    <scope>NUCLEOTIDE SEQUENCE [LARGE SCALE GENOMIC DNA]</scope>
    <source>
        <strain evidence="9 10">DSM 45169</strain>
    </source>
</reference>
<dbReference type="RefSeq" id="WP_107725552.1">
    <property type="nucleotide sequence ID" value="NZ_PZZP01000001.1"/>
</dbReference>
<dbReference type="GO" id="GO:0004657">
    <property type="term" value="F:proline dehydrogenase activity"/>
    <property type="evidence" value="ECO:0007669"/>
    <property type="project" value="UniProtKB-ARBA"/>
</dbReference>
<dbReference type="PANTHER" id="PTHR42862:SF1">
    <property type="entry name" value="DELTA-1-PYRROLINE-5-CARBOXYLATE DEHYDROGENASE 2, ISOFORM A-RELATED"/>
    <property type="match status" value="1"/>
</dbReference>
<gene>
    <name evidence="9" type="ORF">C8J48_1391</name>
</gene>
<comment type="pathway">
    <text evidence="1">Amino-acid degradation; L-proline degradation into L-glutamate; L-glutamate from L-proline: step 2/2.</text>
</comment>
<organism evidence="9 10">
    <name type="scientific">Desmospora activa DSM 45169</name>
    <dbReference type="NCBI Taxonomy" id="1121389"/>
    <lineage>
        <taxon>Bacteria</taxon>
        <taxon>Bacillati</taxon>
        <taxon>Bacillota</taxon>
        <taxon>Bacilli</taxon>
        <taxon>Bacillales</taxon>
        <taxon>Thermoactinomycetaceae</taxon>
        <taxon>Desmospora</taxon>
    </lineage>
</organism>
<evidence type="ECO:0000256" key="4">
    <source>
        <dbReference type="ARBA" id="ARBA00023027"/>
    </source>
</evidence>
<dbReference type="FunFam" id="3.40.309.10:FF:000005">
    <property type="entry name" value="1-pyrroline-5-carboxylate dehydrogenase 1"/>
    <property type="match status" value="1"/>
</dbReference>
<dbReference type="EC" id="1.2.1.88" evidence="2 7"/>
<dbReference type="GO" id="GO:0009898">
    <property type="term" value="C:cytoplasmic side of plasma membrane"/>
    <property type="evidence" value="ECO:0007669"/>
    <property type="project" value="TreeGrafter"/>
</dbReference>
<dbReference type="InterPro" id="IPR005932">
    <property type="entry name" value="RocA"/>
</dbReference>
<name>A0A2T4ZA85_9BACL</name>
<dbReference type="InterPro" id="IPR016163">
    <property type="entry name" value="Ald_DH_C"/>
</dbReference>
<dbReference type="NCBIfam" id="NF002852">
    <property type="entry name" value="PRK03137.1"/>
    <property type="match status" value="1"/>
</dbReference>
<comment type="catalytic activity">
    <reaction evidence="5">
        <text>L-glutamate 5-semialdehyde + NAD(+) + H2O = L-glutamate + NADH + 2 H(+)</text>
        <dbReference type="Rhea" id="RHEA:30235"/>
        <dbReference type="ChEBI" id="CHEBI:15377"/>
        <dbReference type="ChEBI" id="CHEBI:15378"/>
        <dbReference type="ChEBI" id="CHEBI:29985"/>
        <dbReference type="ChEBI" id="CHEBI:57540"/>
        <dbReference type="ChEBI" id="CHEBI:57945"/>
        <dbReference type="ChEBI" id="CHEBI:58066"/>
        <dbReference type="EC" id="1.2.1.88"/>
    </reaction>
</comment>
<dbReference type="InterPro" id="IPR016161">
    <property type="entry name" value="Ald_DH/histidinol_DH"/>
</dbReference>
<evidence type="ECO:0000256" key="7">
    <source>
        <dbReference type="NCBIfam" id="TIGR01237"/>
    </source>
</evidence>
<dbReference type="EMBL" id="PZZP01000001">
    <property type="protein sequence ID" value="PTM58798.1"/>
    <property type="molecule type" value="Genomic_DNA"/>
</dbReference>
<evidence type="ECO:0000256" key="1">
    <source>
        <dbReference type="ARBA" id="ARBA00004786"/>
    </source>
</evidence>
<dbReference type="AlphaFoldDB" id="A0A2T4ZA85"/>
<evidence type="ECO:0000256" key="6">
    <source>
        <dbReference type="ARBA" id="ARBA00061617"/>
    </source>
</evidence>
<dbReference type="InterPro" id="IPR016162">
    <property type="entry name" value="Ald_DH_N"/>
</dbReference>
<evidence type="ECO:0000313" key="10">
    <source>
        <dbReference type="Proteomes" id="UP000241639"/>
    </source>
</evidence>
<sequence length="515" mass="57213">MTLIPFQNEPFLDYSLPENKQKMTQALQKVKSQLEQTYPLWIGGKDIESETLEKSVNPAKHQEVIGYISQANAAMIKEAIQAATQAFDSWQFTSFEERAMYLVKAAAIMRRRKHELCAWQILESGKNWAEADADVAEAIDFLEFYAHQAIRLGQGQELHPYPGEDNRLEYIPLGVGIVIPPWNFPLAIITGMTASAIVTGNTVLLKPAPQSSVMAAKFVEIMKEIHLPSGVINFIPGHPEEIGDLMVGHRDTRFISFTGSKATGNHIDEYAHRKVDGQRWLKRVVAELGGKDGIVVDETADLDAAAEGIVASAFGFQGQKCSAGSRAIIHEDVYDELVEKVVAQTKKLKMGAPEENYAVGPVIDDKSFQKVTSYIEIGKKEAHLLLGGSADDSKGYYIEPTIFENCTRHSRIMQEEIFGPVLAICKVSSFEEGIDVYNDTEYGLTGSVFSQDRRRLEYARKRMMCGNLYFNRKCTGALVGVQPFGGFNMSGTDSKAGGQDYLLNFVQPKVVTERF</sequence>
<comment type="similarity">
    <text evidence="6">Belongs to the aldehyde dehydrogenase family. RocA subfamily.</text>
</comment>
<accession>A0A2T4ZA85</accession>
<dbReference type="Pfam" id="PF00171">
    <property type="entry name" value="Aldedh"/>
    <property type="match status" value="1"/>
</dbReference>
<evidence type="ECO:0000256" key="3">
    <source>
        <dbReference type="ARBA" id="ARBA00023002"/>
    </source>
</evidence>
<evidence type="ECO:0000313" key="9">
    <source>
        <dbReference type="EMBL" id="PTM58798.1"/>
    </source>
</evidence>
<dbReference type="PANTHER" id="PTHR42862">
    <property type="entry name" value="DELTA-1-PYRROLINE-5-CARBOXYLATE DEHYDROGENASE 1, ISOFORM A-RELATED"/>
    <property type="match status" value="1"/>
</dbReference>